<keyword evidence="2" id="KW-0175">Coiled coil</keyword>
<evidence type="ECO:0000313" key="3">
    <source>
        <dbReference type="EMBL" id="CAD8205751.1"/>
    </source>
</evidence>
<name>A0A8S1XWA7_9CILI</name>
<evidence type="ECO:0008006" key="5">
    <source>
        <dbReference type="Google" id="ProtNLM"/>
    </source>
</evidence>
<gene>
    <name evidence="3" type="ORF">PPENT_87.1.T1410136</name>
</gene>
<reference evidence="3" key="1">
    <citation type="submission" date="2021-01" db="EMBL/GenBank/DDBJ databases">
        <authorList>
            <consortium name="Genoscope - CEA"/>
            <person name="William W."/>
        </authorList>
    </citation>
    <scope>NUCLEOTIDE SEQUENCE</scope>
</reference>
<dbReference type="SMART" id="SM00320">
    <property type="entry name" value="WD40"/>
    <property type="match status" value="4"/>
</dbReference>
<organism evidence="3 4">
    <name type="scientific">Paramecium pentaurelia</name>
    <dbReference type="NCBI Taxonomy" id="43138"/>
    <lineage>
        <taxon>Eukaryota</taxon>
        <taxon>Sar</taxon>
        <taxon>Alveolata</taxon>
        <taxon>Ciliophora</taxon>
        <taxon>Intramacronucleata</taxon>
        <taxon>Oligohymenophorea</taxon>
        <taxon>Peniculida</taxon>
        <taxon>Parameciidae</taxon>
        <taxon>Paramecium</taxon>
    </lineage>
</organism>
<dbReference type="PANTHER" id="PTHR19920">
    <property type="entry name" value="WD40 PROTEIN CIAO1"/>
    <property type="match status" value="1"/>
</dbReference>
<dbReference type="OrthoDB" id="406844at2759"/>
<dbReference type="EMBL" id="CAJJDO010000141">
    <property type="protein sequence ID" value="CAD8205751.1"/>
    <property type="molecule type" value="Genomic_DNA"/>
</dbReference>
<feature type="coiled-coil region" evidence="2">
    <location>
        <begin position="250"/>
        <end position="307"/>
    </location>
</feature>
<dbReference type="PROSITE" id="PS50082">
    <property type="entry name" value="WD_REPEATS_2"/>
    <property type="match status" value="1"/>
</dbReference>
<feature type="repeat" description="WD" evidence="1">
    <location>
        <begin position="617"/>
        <end position="648"/>
    </location>
</feature>
<evidence type="ECO:0000256" key="2">
    <source>
        <dbReference type="SAM" id="Coils"/>
    </source>
</evidence>
<dbReference type="InterPro" id="IPR001680">
    <property type="entry name" value="WD40_rpt"/>
</dbReference>
<evidence type="ECO:0000256" key="1">
    <source>
        <dbReference type="PROSITE-ProRule" id="PRU00221"/>
    </source>
</evidence>
<dbReference type="Pfam" id="PF00400">
    <property type="entry name" value="WD40"/>
    <property type="match status" value="4"/>
</dbReference>
<accession>A0A8S1XWA7</accession>
<evidence type="ECO:0000313" key="4">
    <source>
        <dbReference type="Proteomes" id="UP000689195"/>
    </source>
</evidence>
<dbReference type="Proteomes" id="UP000689195">
    <property type="component" value="Unassembled WGS sequence"/>
</dbReference>
<comment type="caution">
    <text evidence="3">The sequence shown here is derived from an EMBL/GenBank/DDBJ whole genome shotgun (WGS) entry which is preliminary data.</text>
</comment>
<protein>
    <recommendedName>
        <fullName evidence="5">WD40-repeat-containing domain</fullName>
    </recommendedName>
</protein>
<keyword evidence="4" id="KW-1185">Reference proteome</keyword>
<dbReference type="AlphaFoldDB" id="A0A8S1XWA7"/>
<dbReference type="GO" id="GO:0016226">
    <property type="term" value="P:iron-sulfur cluster assembly"/>
    <property type="evidence" value="ECO:0007669"/>
    <property type="project" value="TreeGrafter"/>
</dbReference>
<proteinExistence type="predicted"/>
<keyword evidence="1" id="KW-0853">WD repeat</keyword>
<sequence>MAEQSIILCQLHSEEVVAIDETQQDLNIRKLCLKCLAQGYKRKVTLIKESINQVREMKAIIKQDRQIQLQNNIESFKSLISNIEQLKTYYIQQIETIVSIVQKWMQQFENMEEEYLNKVESKEENDIQSFLNFIQQQQDIQVKQEPQFQQQIQNSLINLKETKALQKCNDILANIHPISNVFEKDITFEDEKNENIQLNLFCENHKQKRISLIDMGQEKISQRRLACKKCLDNYPSSNYKTVSYAYSQWIQILQKRQENIHMKKQSLQNKYMLQMQNGINQQFEKSLQKLTTNYIQYESKVNQIKCKINLSWYKLSKEEILNIVEELSNINNPSIFDDPLYKEYIIKDNLANQTLKDILLFLQECQVTYLDQLNPFIKSLIFVETNQGLKSTLSDFDQNQKLTSESSTQTDLNQKLTSESSIQADQNQKLTSVSSTQTDLNQKLTSVSSTQTDQNQKLISVSSTQTITQQDIFQHQEQTLQNQGLVKKNKNLKLHLQLYSQILQQNTQQHEEKSINKQFNYQLIQNSSIREDKWCRAMAFNKDGTILVVGSDKYIKVYEFKEGIIKLIQILSEHQNRIFTLNFMKQSNQFISGSGTDGWIIIWSMNQNNQWICQQKFNEISSGIQSLVLSKKEDIIVSGSKDNKIKFWIKQNQWVCQQTIIEHKKCVNALSLNNEQNRLISCGDDQQILIINFSQQDKKWIVQQKINVNNVGNRLCFINNKLFTFQEVENDQLHIYEFYNIKNGQQYIKTKDVQIKYTQNDGFCLFPQQYIQSKDLLVSKSGQYVNLIKIMKDGQFVTEKSIEFQSNGLFGCMSEDGEYLITWDEISKEIQIRKYQEI</sequence>
<dbReference type="PANTHER" id="PTHR19920:SF0">
    <property type="entry name" value="CYTOSOLIC IRON-SULFUR PROTEIN ASSEMBLY PROTEIN CIAO1-RELATED"/>
    <property type="match status" value="1"/>
</dbReference>
<dbReference type="GO" id="GO:0097361">
    <property type="term" value="C:cytosolic [4Fe-4S] assembly targeting complex"/>
    <property type="evidence" value="ECO:0007669"/>
    <property type="project" value="TreeGrafter"/>
</dbReference>